<reference evidence="2" key="1">
    <citation type="journal article" date="2014" name="Int. J. Syst. Evol. Microbiol.">
        <title>Complete genome sequence of Corynebacterium casei LMG S-19264T (=DSM 44701T), isolated from a smear-ripened cheese.</title>
        <authorList>
            <consortium name="US DOE Joint Genome Institute (JGI-PGF)"/>
            <person name="Walter F."/>
            <person name="Albersmeier A."/>
            <person name="Kalinowski J."/>
            <person name="Ruckert C."/>
        </authorList>
    </citation>
    <scope>NUCLEOTIDE SEQUENCE</scope>
    <source>
        <strain evidence="2">CGMCC 4.7430</strain>
    </source>
</reference>
<dbReference type="EMBL" id="BMNK01000005">
    <property type="protein sequence ID" value="GGP07621.1"/>
    <property type="molecule type" value="Genomic_DNA"/>
</dbReference>
<keyword evidence="3" id="KW-1185">Reference proteome</keyword>
<evidence type="ECO:0000256" key="1">
    <source>
        <dbReference type="ARBA" id="ARBA00010552"/>
    </source>
</evidence>
<protein>
    <submittedName>
        <fullName evidence="2">Enamine deaminase RidA</fullName>
    </submittedName>
</protein>
<gene>
    <name evidence="2" type="ORF">GCM10012278_36130</name>
</gene>
<dbReference type="SUPFAM" id="SSF55298">
    <property type="entry name" value="YjgF-like"/>
    <property type="match status" value="1"/>
</dbReference>
<dbReference type="GO" id="GO:0005829">
    <property type="term" value="C:cytosol"/>
    <property type="evidence" value="ECO:0007669"/>
    <property type="project" value="TreeGrafter"/>
</dbReference>
<dbReference type="CDD" id="cd00448">
    <property type="entry name" value="YjgF_YER057c_UK114_family"/>
    <property type="match status" value="1"/>
</dbReference>
<dbReference type="PANTHER" id="PTHR11803:SF58">
    <property type="entry name" value="PROTEIN HMF1-RELATED"/>
    <property type="match status" value="1"/>
</dbReference>
<evidence type="ECO:0000313" key="3">
    <source>
        <dbReference type="Proteomes" id="UP000660745"/>
    </source>
</evidence>
<organism evidence="2 3">
    <name type="scientific">Nonomuraea glycinis</name>
    <dbReference type="NCBI Taxonomy" id="2047744"/>
    <lineage>
        <taxon>Bacteria</taxon>
        <taxon>Bacillati</taxon>
        <taxon>Actinomycetota</taxon>
        <taxon>Actinomycetes</taxon>
        <taxon>Streptosporangiales</taxon>
        <taxon>Streptosporangiaceae</taxon>
        <taxon>Nonomuraea</taxon>
    </lineage>
</organism>
<comment type="caution">
    <text evidence="2">The sequence shown here is derived from an EMBL/GenBank/DDBJ whole genome shotgun (WGS) entry which is preliminary data.</text>
</comment>
<accession>A0A918A5T3</accession>
<name>A0A918A5T3_9ACTN</name>
<dbReference type="Proteomes" id="UP000660745">
    <property type="component" value="Unassembled WGS sequence"/>
</dbReference>
<reference evidence="2" key="2">
    <citation type="submission" date="2020-09" db="EMBL/GenBank/DDBJ databases">
        <authorList>
            <person name="Sun Q."/>
            <person name="Zhou Y."/>
        </authorList>
    </citation>
    <scope>NUCLEOTIDE SEQUENCE</scope>
    <source>
        <strain evidence="2">CGMCC 4.7430</strain>
    </source>
</reference>
<comment type="similarity">
    <text evidence="1">Belongs to the RutC family.</text>
</comment>
<dbReference type="GO" id="GO:0019239">
    <property type="term" value="F:deaminase activity"/>
    <property type="evidence" value="ECO:0007669"/>
    <property type="project" value="TreeGrafter"/>
</dbReference>
<dbReference type="Pfam" id="PF01042">
    <property type="entry name" value="Ribonuc_L-PSP"/>
    <property type="match status" value="1"/>
</dbReference>
<dbReference type="InterPro" id="IPR006175">
    <property type="entry name" value="YjgF/YER057c/UK114"/>
</dbReference>
<evidence type="ECO:0000313" key="2">
    <source>
        <dbReference type="EMBL" id="GGP07621.1"/>
    </source>
</evidence>
<dbReference type="Gene3D" id="3.30.1330.40">
    <property type="entry name" value="RutC-like"/>
    <property type="match status" value="1"/>
</dbReference>
<dbReference type="InterPro" id="IPR035959">
    <property type="entry name" value="RutC-like_sf"/>
</dbReference>
<proteinExistence type="inferred from homology"/>
<dbReference type="RefSeq" id="WP_189139773.1">
    <property type="nucleotide sequence ID" value="NZ_BMNK01000005.1"/>
</dbReference>
<dbReference type="AlphaFoldDB" id="A0A918A5T3"/>
<sequence length="136" mass="14221">MIRRWNPGTLAPPIGQYSHLASVPAGHELVMISGQVGMLPDGTLAGAGAQAQTRQALANIELLLDSLGAGPQHLVKLFTLVAGAEHVEGCRTARAETFARWYPGGDWPAHSLAVVTALAAPELTVEIEGMAALPPR</sequence>
<dbReference type="PANTHER" id="PTHR11803">
    <property type="entry name" value="2-IMINOBUTANOATE/2-IMINOPROPANOATE DEAMINASE RIDA"/>
    <property type="match status" value="1"/>
</dbReference>